<protein>
    <recommendedName>
        <fullName evidence="1">Peptidase C39-like domain-containing protein</fullName>
    </recommendedName>
</protein>
<organism evidence="2 3">
    <name type="scientific">Candidatus Thermofonsia Clade 3 bacterium</name>
    <dbReference type="NCBI Taxonomy" id="2364212"/>
    <lineage>
        <taxon>Bacteria</taxon>
        <taxon>Bacillati</taxon>
        <taxon>Chloroflexota</taxon>
        <taxon>Candidatus Thermofontia</taxon>
        <taxon>Candidatus Thermofonsia Clade 3</taxon>
    </lineage>
</organism>
<comment type="caution">
    <text evidence="2">The sequence shown here is derived from an EMBL/GenBank/DDBJ whole genome shotgun (WGS) entry which is preliminary data.</text>
</comment>
<sequence>MIRNGQFEFASLPAPKMFRTRPLSQRDPDWKNIPLGFTHEGRTIGSDGCTLTCLTMLVNGFGFQETPATLNDKLKALGPNQGFFGALIAWFGVPRVLPGLKLNKLIECRRVPAPMAEIDAALDAGKPVVVELDMSPSPGFQNHWVLVYGRQDNDYLIHDPWPWPTEQSALLTQRYGFVGKPAQIITYCAFYDNPNFRPSDGLPQPEEKTIVIVVNDAPDIHAVGGLALRNRPGVIGTQILQRLPAGTMLTLLEPAESAWQKVGVYNQWLNVAAPDGTRGWVAAWYVHAREVTVTKSLPVPVKRGRPRELDVDAAAQPPLRDRGFVRARKMRKRVAIYETNKRTMMSYVKGGTKLEAIGDTATLAHTLRAQKTTKPRWIKVLTGKRIGYVRAHDLEPELIYAPKPRKPPVGKSLDESLIALTEPDARPALRVIAQAGLRLRDAPSMDSNTKMVLPYGTLVLLREPLDVALPKIGRPGQWLAVSTFDGVTGFVAAEWVVLAATLPPIPDVRAQGVVLASMTALLHERPSAGSRSEWRVTAGTPLRLLSDGDWDRIGDETAFVQVETFAFKRGYMRGSHVRAPDFADRRVKVEDAPLPFGICAWNYGLHDPFDRNLFADSGKTGWVLFTHRVVNGEGCNYEDWSRSGYGVIARLNNDYGGSGTIPTPEHYDAFADQCRRWVLNSRGNLIWVIGNEMNNPREWPNQDPWNPGNNPADAITPERYAACFNKVRAAIKSVQPRAIVVPGAIDPFQGPRQSCLEYFEQMLAAITDLDGIALHCYTHGYTPELVTSLDRFENDPLRWQYYHFRA</sequence>
<dbReference type="Proteomes" id="UP000230790">
    <property type="component" value="Unassembled WGS sequence"/>
</dbReference>
<dbReference type="Pfam" id="PF13529">
    <property type="entry name" value="Peptidase_C39_2"/>
    <property type="match status" value="1"/>
</dbReference>
<evidence type="ECO:0000313" key="3">
    <source>
        <dbReference type="Proteomes" id="UP000230790"/>
    </source>
</evidence>
<dbReference type="InterPro" id="IPR017853">
    <property type="entry name" value="GH"/>
</dbReference>
<dbReference type="Gene3D" id="3.90.70.10">
    <property type="entry name" value="Cysteine proteinases"/>
    <property type="match status" value="1"/>
</dbReference>
<dbReference type="Gene3D" id="3.20.20.80">
    <property type="entry name" value="Glycosidases"/>
    <property type="match status" value="1"/>
</dbReference>
<feature type="non-terminal residue" evidence="2">
    <location>
        <position position="806"/>
    </location>
</feature>
<dbReference type="AlphaFoldDB" id="A0A2M8QBE6"/>
<reference evidence="2 3" key="1">
    <citation type="submission" date="2017-11" db="EMBL/GenBank/DDBJ databases">
        <title>Evolution of Phototrophy in the Chloroflexi Phylum Driven by Horizontal Gene Transfer.</title>
        <authorList>
            <person name="Ward L.M."/>
            <person name="Hemp J."/>
            <person name="Shih P.M."/>
            <person name="Mcglynn S.E."/>
            <person name="Fischer W."/>
        </authorList>
    </citation>
    <scope>NUCLEOTIDE SEQUENCE [LARGE SCALE GENOMIC DNA]</scope>
    <source>
        <strain evidence="2">JP3_7</strain>
    </source>
</reference>
<gene>
    <name evidence="2" type="ORF">CUN48_10400</name>
</gene>
<evidence type="ECO:0000313" key="2">
    <source>
        <dbReference type="EMBL" id="PJF47090.1"/>
    </source>
</evidence>
<evidence type="ECO:0000259" key="1">
    <source>
        <dbReference type="Pfam" id="PF13529"/>
    </source>
</evidence>
<dbReference type="SUPFAM" id="SSF51445">
    <property type="entry name" value="(Trans)glycosidases"/>
    <property type="match status" value="1"/>
</dbReference>
<proteinExistence type="predicted"/>
<dbReference type="InterPro" id="IPR039564">
    <property type="entry name" value="Peptidase_C39-like"/>
</dbReference>
<dbReference type="EMBL" id="PGTN01000068">
    <property type="protein sequence ID" value="PJF47090.1"/>
    <property type="molecule type" value="Genomic_DNA"/>
</dbReference>
<accession>A0A2M8QBE6</accession>
<dbReference type="Gene3D" id="2.30.30.40">
    <property type="entry name" value="SH3 Domains"/>
    <property type="match status" value="2"/>
</dbReference>
<feature type="domain" description="Peptidase C39-like" evidence="1">
    <location>
        <begin position="35"/>
        <end position="161"/>
    </location>
</feature>
<name>A0A2M8QBE6_9CHLR</name>